<name>A0ACC1TCI7_9APHY</name>
<comment type="caution">
    <text evidence="1">The sequence shown here is derived from an EMBL/GenBank/DDBJ whole genome shotgun (WGS) entry which is preliminary data.</text>
</comment>
<protein>
    <submittedName>
        <fullName evidence="1">Uncharacterized protein</fullName>
    </submittedName>
</protein>
<proteinExistence type="predicted"/>
<keyword evidence="2" id="KW-1185">Reference proteome</keyword>
<dbReference type="EMBL" id="JANHOG010000105">
    <property type="protein sequence ID" value="KAJ3558190.1"/>
    <property type="molecule type" value="Genomic_DNA"/>
</dbReference>
<dbReference type="Proteomes" id="UP001148662">
    <property type="component" value="Unassembled WGS sequence"/>
</dbReference>
<evidence type="ECO:0000313" key="2">
    <source>
        <dbReference type="Proteomes" id="UP001148662"/>
    </source>
</evidence>
<sequence>MSDITNAQIQIHNALHLLGIVILYYDHSITFDEEYRYIWQNKWSGASWLFFVNRYFAFAANIAVNVGNFAQFRSDQRCVCRPKSIPCRLYEAVAKLMNSSCSCSDFSLYRQIVLIVSQVIVCINLLLRTYALYGRDKRIMYLILSVGFTLASLACWSVVGQKSDVSIVDGCHIASSRLSAIHIAVAWEALFAYDIMIVTLTLLKTYKERIRLRPEHRRDLVSLIVRDGAIYFAVMACANFANTITFYLLAPALRGVLSTFASAVSVTMMSRLMLNLHSTAAEHRTNYTTTTQPTTMSTTSMLFSSRFALPTSQQDTVVEEGAPAEALQIEEIELIQVPSPQEDSVQTPRTLV</sequence>
<evidence type="ECO:0000313" key="1">
    <source>
        <dbReference type="EMBL" id="KAJ3558190.1"/>
    </source>
</evidence>
<gene>
    <name evidence="1" type="ORF">NM688_g1072</name>
</gene>
<reference evidence="1" key="1">
    <citation type="submission" date="2022-07" db="EMBL/GenBank/DDBJ databases">
        <title>Genome Sequence of Phlebia brevispora.</title>
        <authorList>
            <person name="Buettner E."/>
        </authorList>
    </citation>
    <scope>NUCLEOTIDE SEQUENCE</scope>
    <source>
        <strain evidence="1">MPL23</strain>
    </source>
</reference>
<organism evidence="1 2">
    <name type="scientific">Phlebia brevispora</name>
    <dbReference type="NCBI Taxonomy" id="194682"/>
    <lineage>
        <taxon>Eukaryota</taxon>
        <taxon>Fungi</taxon>
        <taxon>Dikarya</taxon>
        <taxon>Basidiomycota</taxon>
        <taxon>Agaricomycotina</taxon>
        <taxon>Agaricomycetes</taxon>
        <taxon>Polyporales</taxon>
        <taxon>Meruliaceae</taxon>
        <taxon>Phlebia</taxon>
    </lineage>
</organism>
<accession>A0ACC1TCI7</accession>